<dbReference type="Pfam" id="PF16197">
    <property type="entry name" value="KAsynt_C_assoc"/>
    <property type="match status" value="1"/>
</dbReference>
<evidence type="ECO:0000256" key="3">
    <source>
        <dbReference type="ARBA" id="ARBA00022679"/>
    </source>
</evidence>
<feature type="compositionally biased region" description="Low complexity" evidence="5">
    <location>
        <begin position="2667"/>
        <end position="2684"/>
    </location>
</feature>
<organism evidence="8 9">
    <name type="scientific">Burkholderia oklahomensis</name>
    <dbReference type="NCBI Taxonomy" id="342113"/>
    <lineage>
        <taxon>Bacteria</taxon>
        <taxon>Pseudomonadati</taxon>
        <taxon>Pseudomonadota</taxon>
        <taxon>Betaproteobacteria</taxon>
        <taxon>Burkholderiales</taxon>
        <taxon>Burkholderiaceae</taxon>
        <taxon>Burkholderia</taxon>
        <taxon>pseudomallei group</taxon>
    </lineage>
</organism>
<accession>A0AAI8BAB6</accession>
<evidence type="ECO:0000256" key="2">
    <source>
        <dbReference type="ARBA" id="ARBA00022553"/>
    </source>
</evidence>
<dbReference type="RefSeq" id="WP_041281891.1">
    <property type="nucleotide sequence ID" value="NZ_CP008727.1"/>
</dbReference>
<dbReference type="InterPro" id="IPR016039">
    <property type="entry name" value="Thiolase-like"/>
</dbReference>
<evidence type="ECO:0000313" key="8">
    <source>
        <dbReference type="EMBL" id="AIO68483.1"/>
    </source>
</evidence>
<dbReference type="SMART" id="SM00825">
    <property type="entry name" value="PKS_KS"/>
    <property type="match status" value="1"/>
</dbReference>
<dbReference type="EMBL" id="CP008727">
    <property type="protein sequence ID" value="AIO68483.1"/>
    <property type="molecule type" value="Genomic_DNA"/>
</dbReference>
<dbReference type="Pfam" id="PF02801">
    <property type="entry name" value="Ketoacyl-synt_C"/>
    <property type="match status" value="1"/>
</dbReference>
<dbReference type="Gene3D" id="3.30.300.30">
    <property type="match status" value="1"/>
</dbReference>
<dbReference type="SUPFAM" id="SSF51735">
    <property type="entry name" value="NAD(P)-binding Rossmann-fold domains"/>
    <property type="match status" value="2"/>
</dbReference>
<dbReference type="SMART" id="SM00824">
    <property type="entry name" value="PKS_TE"/>
    <property type="match status" value="1"/>
</dbReference>
<dbReference type="PROSITE" id="PS00012">
    <property type="entry name" value="PHOSPHOPANTETHEINE"/>
    <property type="match status" value="2"/>
</dbReference>
<dbReference type="InterPro" id="IPR020845">
    <property type="entry name" value="AMP-binding_CS"/>
</dbReference>
<feature type="domain" description="Carrier" evidence="6">
    <location>
        <begin position="812"/>
        <end position="887"/>
    </location>
</feature>
<dbReference type="PROSITE" id="PS50075">
    <property type="entry name" value="CARRIER"/>
    <property type="match status" value="1"/>
</dbReference>
<keyword evidence="2" id="KW-0597">Phosphoprotein</keyword>
<dbReference type="CDD" id="cd00833">
    <property type="entry name" value="PKS"/>
    <property type="match status" value="1"/>
</dbReference>
<feature type="compositionally biased region" description="Low complexity" evidence="5">
    <location>
        <begin position="801"/>
        <end position="811"/>
    </location>
</feature>
<dbReference type="PANTHER" id="PTHR43775">
    <property type="entry name" value="FATTY ACID SYNTHASE"/>
    <property type="match status" value="1"/>
</dbReference>
<dbReference type="SMART" id="SM00827">
    <property type="entry name" value="PKS_AT"/>
    <property type="match status" value="1"/>
</dbReference>
<dbReference type="InterPro" id="IPR016035">
    <property type="entry name" value="Acyl_Trfase/lysoPLipase"/>
</dbReference>
<dbReference type="InterPro" id="IPR020841">
    <property type="entry name" value="PKS_Beta-ketoAc_synthase_dom"/>
</dbReference>
<name>A0AAI8BAB6_9BURK</name>
<dbReference type="InterPro" id="IPR045851">
    <property type="entry name" value="AMP-bd_C_sf"/>
</dbReference>
<dbReference type="Gene3D" id="3.30.70.3290">
    <property type="match status" value="1"/>
</dbReference>
<evidence type="ECO:0000259" key="7">
    <source>
        <dbReference type="PROSITE" id="PS52004"/>
    </source>
</evidence>
<dbReference type="InterPro" id="IPR036291">
    <property type="entry name" value="NAD(P)-bd_dom_sf"/>
</dbReference>
<dbReference type="InterPro" id="IPR020806">
    <property type="entry name" value="PKS_PP-bd"/>
</dbReference>
<keyword evidence="3" id="KW-0808">Transferase</keyword>
<feature type="domain" description="Ketosynthase family 3 (KS3)" evidence="7">
    <location>
        <begin position="909"/>
        <end position="1351"/>
    </location>
</feature>
<dbReference type="GO" id="GO:0004315">
    <property type="term" value="F:3-oxoacyl-[acyl-carrier-protein] synthase activity"/>
    <property type="evidence" value="ECO:0007669"/>
    <property type="project" value="InterPro"/>
</dbReference>
<dbReference type="Gene3D" id="3.40.50.720">
    <property type="entry name" value="NAD(P)-binding Rossmann-like Domain"/>
    <property type="match status" value="1"/>
</dbReference>
<proteinExistence type="predicted"/>
<evidence type="ECO:0000256" key="5">
    <source>
        <dbReference type="SAM" id="MobiDB-lite"/>
    </source>
</evidence>
<evidence type="ECO:0000256" key="1">
    <source>
        <dbReference type="ARBA" id="ARBA00022450"/>
    </source>
</evidence>
<keyword evidence="9" id="KW-1185">Reference proteome</keyword>
<keyword evidence="4" id="KW-0479">Metal-binding</keyword>
<dbReference type="InterPro" id="IPR009081">
    <property type="entry name" value="PP-bd_ACP"/>
</dbReference>
<dbReference type="SUPFAM" id="SSF52151">
    <property type="entry name" value="FabD/lysophospholipase-like"/>
    <property type="match status" value="1"/>
</dbReference>
<dbReference type="InterPro" id="IPR029058">
    <property type="entry name" value="AB_hydrolase_fold"/>
</dbReference>
<dbReference type="Pfam" id="PF00975">
    <property type="entry name" value="Thioesterase"/>
    <property type="match status" value="2"/>
</dbReference>
<dbReference type="GO" id="GO:0031177">
    <property type="term" value="F:phosphopantetheine binding"/>
    <property type="evidence" value="ECO:0007669"/>
    <property type="project" value="InterPro"/>
</dbReference>
<dbReference type="InterPro" id="IPR014043">
    <property type="entry name" value="Acyl_transferase_dom"/>
</dbReference>
<dbReference type="Gene3D" id="3.40.47.10">
    <property type="match status" value="1"/>
</dbReference>
<dbReference type="Gene3D" id="3.40.50.12780">
    <property type="entry name" value="N-terminal domain of ligase-like"/>
    <property type="match status" value="1"/>
</dbReference>
<protein>
    <submittedName>
        <fullName evidence="8">AMP-binding enzyme family protein</fullName>
    </submittedName>
</protein>
<dbReference type="GO" id="GO:0004312">
    <property type="term" value="F:fatty acid synthase activity"/>
    <property type="evidence" value="ECO:0007669"/>
    <property type="project" value="TreeGrafter"/>
</dbReference>
<dbReference type="Gene3D" id="3.40.366.10">
    <property type="entry name" value="Malonyl-Coenzyme A Acyl Carrier Protein, domain 2"/>
    <property type="match status" value="1"/>
</dbReference>
<dbReference type="GO" id="GO:0046872">
    <property type="term" value="F:metal ion binding"/>
    <property type="evidence" value="ECO:0007669"/>
    <property type="project" value="UniProtKB-KW"/>
</dbReference>
<dbReference type="Pfam" id="PF08659">
    <property type="entry name" value="KR"/>
    <property type="match status" value="1"/>
</dbReference>
<dbReference type="Pfam" id="PF13193">
    <property type="entry name" value="AMP-binding_C"/>
    <property type="match status" value="1"/>
</dbReference>
<gene>
    <name evidence="8" type="ORF">DM82_4317</name>
</gene>
<dbReference type="Gene3D" id="3.40.50.1820">
    <property type="entry name" value="alpha/beta hydrolase"/>
    <property type="match status" value="2"/>
</dbReference>
<keyword evidence="1" id="KW-0596">Phosphopantetheine</keyword>
<dbReference type="Pfam" id="PF00501">
    <property type="entry name" value="AMP-binding"/>
    <property type="match status" value="1"/>
</dbReference>
<dbReference type="PROSITE" id="PS00455">
    <property type="entry name" value="AMP_BINDING"/>
    <property type="match status" value="1"/>
</dbReference>
<dbReference type="GO" id="GO:0006633">
    <property type="term" value="P:fatty acid biosynthetic process"/>
    <property type="evidence" value="ECO:0007669"/>
    <property type="project" value="InterPro"/>
</dbReference>
<dbReference type="InterPro" id="IPR014031">
    <property type="entry name" value="Ketoacyl_synth_C"/>
</dbReference>
<dbReference type="PANTHER" id="PTHR43775:SF51">
    <property type="entry name" value="INACTIVE PHENOLPHTHIOCEROL SYNTHESIS POLYKETIDE SYNTHASE TYPE I PKS1-RELATED"/>
    <property type="match status" value="1"/>
</dbReference>
<feature type="region of interest" description="Disordered" evidence="5">
    <location>
        <begin position="787"/>
        <end position="811"/>
    </location>
</feature>
<evidence type="ECO:0000313" key="9">
    <source>
        <dbReference type="Proteomes" id="UP000029424"/>
    </source>
</evidence>
<evidence type="ECO:0000256" key="4">
    <source>
        <dbReference type="ARBA" id="ARBA00022723"/>
    </source>
</evidence>
<sequence length="2759" mass="290879">MRQIVSTSDGSLDSQARIIAFPFAGGSDSSYGDIARELGDAFAFTTLSLPGRGAAQHIPFYDDWPSLVDDLAAEIVRLDDGTPLFLFGHSLGALLAYEVARVLEQRSGVQPAGLFLSGHPAPARERATDAWRRQTHTLPDADFIEAVRRWGFFPDGALDDPDVARYVLPPLRADLRLAETYRHAPGDALRAHCVIYGGAADPSTTVDDLRAWRAHVSPQHACPVEVFDGDHFYFLDAPSRAALCASLAGHAERRLADRPASIVTATPDSNTRVAACLRAADDWGDAHSVLAAIRERVARTPDALALQDGERTWTYRELASHAAELADALRAAGVGRQDVVGVLLPHGAEYVLTIVAAWSIGASVCLLEKSWPDTLVGEFVASCRVKQIATIPALLARASKHLPASRCTLVGASPARADRAWTPVAPRRDDIAFVSLTSGSTGKPKAVLTTHVGTSYCFHARDALYPYADDEREGLNVFLAWECLRPLMFGRPAVVIGDDVIFDPPRLVALLRQARITRLVVTPSLLESVLDFPGIAAQLRDALAHMSAWFLMGEVVPQRVVDKARAAFPPSVRLVNAYSTWESLDVCYADLLPSRSDAGGRRVPIGRPLPGCALAVLDEAGRAVPAGATGELHVASPGLGPGYLDDAARTAEKFLPSVRALAERGHDTPVYRTGDRARLLPDGQIAILGRIDNTVKIRGFKVLLHAIENVLDAVDGVSRSLVVPIDDPHTRQPSALAAYVVGHDGAPSETTLARLRQQARAKLPEYAVPAHFIGLDAFPLRAGTSRKLDKHALPPPPASAAPPASRDAATPVAGDGLEARLADVWRDALGVESVARDDHFFELGGNSLSAAKVVGLLGERLGLALAVVDLYQHSRLCDLADHCRRSRDDAARPRADEARASRATPAADAPKVAIVGMAGRFPGADSIDAFWHNLTHGVDSLSRFSREQLLAKGVDAAQLDHPDWVSAAQVIGDADKFDALFFGIGSREAVLMDPQHRLFMEVAWSALEQAGYARSDNRYRTRTGVFASCGIDGYLVHHLQGGGLHTPLDPGRLMLTEIGNEKDYIATRVAYQLDLGGPAISVGAACSSALVAVVQAAQAIRSGQCEMAIAGASALSFPNFGFCHEDGLVGSADGHVRPFDTRASGTLFGDAVGAVVLKRLDLAEADGDPILAVISGVGLSNDGRMKAGYTAPNADAQRRAIVDALDMAGVRSEQISYVECHATATLIGDAIELKGLSDAFAQTRGGDAPIAGSCAIGCVKGNIGHANCAAGITGLIKTVLQLQHRQRVPTVHFDTLNPKLVPFVEHDASPFVVQRHGGDWTVADPSMQLPRRAGVSSFGIGGTNAHVIVEEAPARAAAPADGTPRARHLMTASARSPGALARHLRALAERVATMDAAELACGAYTLHVAREAHPLRVALTVPAQPAEAAAALRSNAGALADSLDTPDALDAPVRAKPGATVAFCFSGQGSQHPGMARELYRSNAEAGRFRHHFDAACAALERALGMPIASAILDADDTEMRRPLVTQCGLFAVEHALASVLGEYGVRPVAVAGHSIGQYAAAVVAEALTLDQAAALVAARASATQALTTFAAADGTRARGGMLAVTGDEARVEQWVARRADIWIAVRNAPRALVLAGAEPALADAGRALAALDCQCRPVPVSHPFHTPLMQPVADAIGARRIEGAAPRMPMTCNVSGGWLGADAASADYWARHLLAPVRWSDNVAALLRWKPDVVLEIGPGTVLCSLLGKHLAAGANALASADADEQAATIAPRVLSSLPAARSDADDADHFSNMLGELWCAGVPIDWRAYHAHEAALPGRALARTPLPGYSFERDSYWTRPEASIYVDAPSESAESAESATSPSRAADATNAANTAVASNAATAASACTCTAESRSCSAACHDAALDCDIASPQAPASRWLARLRPRRRPRMKLYCFPYAGGSSRSFDGWARIAPDWLDIVAIEWPGRNARAEAPLARDDADDLAARDAIAAAIVADAGELPVAFCGLSYGGAAATDLLSGPLRAWAASGRVKGLVVVGRAPLLEQPAIDAPADSFLLVPDALRDDPLWQEVFRPVLEADLDADTRTAHRIAQRWRDGGEHPLLTIPLQIHGGADDPAFDWRLAGDWARISSAPLAGRHVYPGGHDFMMRCESEIVSRVAAWLRPQRAAHATAPAPTFALHWQPRPVAPEAAEATPETTPARPECAVYATGREADALEWLMPRLRAGDGHAALLCVGAGDDPLGVAQCAGFVGLWQTLAARECAGVLTLLLPADARSGPLVGAARVASAEHAALRVRLVLADDHPDLAPRAADLRWAAALARDAASFAEEPWLLRRDGRMFVPRLMPHAAPALPEGTLGAAGGPYLVTGAAGGLGRALVDWLIDEQQVPPHRIVALCRDARTAPRGVRAVAADLADARALDAALESIGAVEGVFHLAGVLDDGVIGNLDDARLRRVLAPKQSLAALLAHAPRWRTRWAVAFSSTSALLGVPGQANYAAANAWLDQLACWPAQPGQPAVLSIQWGSWADVGMSARSDRALRRAIQDGERPLAPDAAFAALGALLAGALGGALPGRQFAVCDVDWPRSPWRDAPVVAALAHEGASVAAAARDTANRTNTASTTGAAAIAMSDASASASGKAAGISADSDSGSGSARPARPTHERAHLAAATSASSPAARAMPSASARDPVRAFLEDYVSRWDERLDLATLGLDSLDLAQMRNGFFKKFGVQIPLSTLASPTLKIGELARRMRNVAGIADE</sequence>
<dbReference type="InterPro" id="IPR042099">
    <property type="entry name" value="ANL_N_sf"/>
</dbReference>
<dbReference type="InterPro" id="IPR006162">
    <property type="entry name" value="Ppantetheine_attach_site"/>
</dbReference>
<dbReference type="Pfam" id="PF00698">
    <property type="entry name" value="Acyl_transf_1"/>
    <property type="match status" value="1"/>
</dbReference>
<feature type="compositionally biased region" description="Low complexity" evidence="5">
    <location>
        <begin position="2640"/>
        <end position="2654"/>
    </location>
</feature>
<dbReference type="InterPro" id="IPR018201">
    <property type="entry name" value="Ketoacyl_synth_AS"/>
</dbReference>
<reference evidence="8 9" key="1">
    <citation type="submission" date="2014-06" db="EMBL/GenBank/DDBJ databases">
        <authorList>
            <person name="Bishop-Lilly K.A."/>
            <person name="Broomall S.M."/>
            <person name="Chain P.S."/>
            <person name="Chertkov O."/>
            <person name="Coyne S.R."/>
            <person name="Daligault H.E."/>
            <person name="Davenport K.W."/>
            <person name="Erkkila T."/>
            <person name="Frey K.G."/>
            <person name="Gibbons H.S."/>
            <person name="Gu W."/>
            <person name="Jaissle J."/>
            <person name="Johnson S.L."/>
            <person name="Koroleva G.I."/>
            <person name="Ladner J.T."/>
            <person name="Lo C.-C."/>
            <person name="Minogue T.D."/>
            <person name="Munk C."/>
            <person name="Palacios G.F."/>
            <person name="Redden C.L."/>
            <person name="Rosenzweig C.N."/>
            <person name="Scholz M.B."/>
            <person name="Teshima H."/>
            <person name="Xu Y."/>
        </authorList>
    </citation>
    <scope>NUCLEOTIDE SEQUENCE [LARGE SCALE GENOMIC DNA]</scope>
    <source>
        <strain evidence="8 9">EO147</strain>
    </source>
</reference>
<dbReference type="SUPFAM" id="SSF56801">
    <property type="entry name" value="Acetyl-CoA synthetase-like"/>
    <property type="match status" value="1"/>
</dbReference>
<dbReference type="Proteomes" id="UP000029424">
    <property type="component" value="Chromosome 2"/>
</dbReference>
<dbReference type="InterPro" id="IPR032821">
    <property type="entry name" value="PKS_assoc"/>
</dbReference>
<feature type="region of interest" description="Disordered" evidence="5">
    <location>
        <begin position="2640"/>
        <end position="2684"/>
    </location>
</feature>
<dbReference type="SUPFAM" id="SSF55048">
    <property type="entry name" value="Probable ACP-binding domain of malonyl-CoA ACP transacylase"/>
    <property type="match status" value="1"/>
</dbReference>
<dbReference type="SUPFAM" id="SSF53474">
    <property type="entry name" value="alpha/beta-Hydrolases"/>
    <property type="match status" value="2"/>
</dbReference>
<dbReference type="InterPro" id="IPR001031">
    <property type="entry name" value="Thioesterase"/>
</dbReference>
<dbReference type="Pfam" id="PF00109">
    <property type="entry name" value="ketoacyl-synt"/>
    <property type="match status" value="1"/>
</dbReference>
<dbReference type="InterPro" id="IPR013968">
    <property type="entry name" value="PKS_KR"/>
</dbReference>
<dbReference type="PROSITE" id="PS52004">
    <property type="entry name" value="KS3_2"/>
    <property type="match status" value="1"/>
</dbReference>
<dbReference type="InterPro" id="IPR025110">
    <property type="entry name" value="AMP-bd_C"/>
</dbReference>
<dbReference type="InterPro" id="IPR020802">
    <property type="entry name" value="TesA-like"/>
</dbReference>
<dbReference type="KEGG" id="bok:DM82_4317"/>
<dbReference type="SUPFAM" id="SSF47336">
    <property type="entry name" value="ACP-like"/>
    <property type="match status" value="2"/>
</dbReference>
<dbReference type="InterPro" id="IPR057326">
    <property type="entry name" value="KR_dom"/>
</dbReference>
<dbReference type="Pfam" id="PF00550">
    <property type="entry name" value="PP-binding"/>
    <property type="match status" value="1"/>
</dbReference>
<dbReference type="SMART" id="SM00823">
    <property type="entry name" value="PKS_PP"/>
    <property type="match status" value="1"/>
</dbReference>
<dbReference type="Gene3D" id="1.10.1200.10">
    <property type="entry name" value="ACP-like"/>
    <property type="match status" value="1"/>
</dbReference>
<dbReference type="InterPro" id="IPR014030">
    <property type="entry name" value="Ketoacyl_synth_N"/>
</dbReference>
<evidence type="ECO:0000259" key="6">
    <source>
        <dbReference type="PROSITE" id="PS50075"/>
    </source>
</evidence>
<dbReference type="InterPro" id="IPR000873">
    <property type="entry name" value="AMP-dep_synth/lig_dom"/>
</dbReference>
<dbReference type="SMART" id="SM00822">
    <property type="entry name" value="PKS_KR"/>
    <property type="match status" value="1"/>
</dbReference>
<dbReference type="InterPro" id="IPR036736">
    <property type="entry name" value="ACP-like_sf"/>
</dbReference>
<dbReference type="InterPro" id="IPR001227">
    <property type="entry name" value="Ac_transferase_dom_sf"/>
</dbReference>
<dbReference type="SUPFAM" id="SSF53901">
    <property type="entry name" value="Thiolase-like"/>
    <property type="match status" value="1"/>
</dbReference>
<dbReference type="InterPro" id="IPR016036">
    <property type="entry name" value="Malonyl_transacylase_ACP-bd"/>
</dbReference>
<dbReference type="PROSITE" id="PS00606">
    <property type="entry name" value="KS3_1"/>
    <property type="match status" value="1"/>
</dbReference>
<dbReference type="InterPro" id="IPR050091">
    <property type="entry name" value="PKS_NRPS_Biosynth_Enz"/>
</dbReference>